<evidence type="ECO:0000313" key="2">
    <source>
        <dbReference type="Proteomes" id="UP000632138"/>
    </source>
</evidence>
<proteinExistence type="predicted"/>
<dbReference type="RefSeq" id="WP_203375723.1">
    <property type="nucleotide sequence ID" value="NZ_JAENHP010000002.1"/>
</dbReference>
<accession>A0ABS2A9E7</accession>
<evidence type="ECO:0000313" key="1">
    <source>
        <dbReference type="EMBL" id="MBM2615876.1"/>
    </source>
</evidence>
<sequence>MNLVLHTLRCVGHASLPRIADAAGLPEPEVESELIDLAVDGLVTRSTGIWGLTEAGKTADADQTTADLDASGQRFTVRAAYGDFLVLNLELLDLCSAWQLRDEATINKKRVLENFSDLNDRVGPVLAALPRLSRYRERLNAALARAQAGDMAELTDSMTSYHVIWFQLHEDLLTTLGIPRT</sequence>
<comment type="caution">
    <text evidence="1">The sequence shown here is derived from an EMBL/GenBank/DDBJ whole genome shotgun (WGS) entry which is preliminary data.</text>
</comment>
<keyword evidence="2" id="KW-1185">Reference proteome</keyword>
<dbReference type="Proteomes" id="UP000632138">
    <property type="component" value="Unassembled WGS sequence"/>
</dbReference>
<organism evidence="1 2">
    <name type="scientific">Paractinoplanes ovalisporus</name>
    <dbReference type="NCBI Taxonomy" id="2810368"/>
    <lineage>
        <taxon>Bacteria</taxon>
        <taxon>Bacillati</taxon>
        <taxon>Actinomycetota</taxon>
        <taxon>Actinomycetes</taxon>
        <taxon>Micromonosporales</taxon>
        <taxon>Micromonosporaceae</taxon>
        <taxon>Paractinoplanes</taxon>
    </lineage>
</organism>
<gene>
    <name evidence="1" type="ORF">JIG36_09945</name>
</gene>
<protein>
    <submittedName>
        <fullName evidence="1">Transcriptional regulator</fullName>
    </submittedName>
</protein>
<reference evidence="1 2" key="1">
    <citation type="submission" date="2021-01" db="EMBL/GenBank/DDBJ databases">
        <title>Actinoplanes sp. nov. LDG1-06 isolated from lichen.</title>
        <authorList>
            <person name="Saeng-In P."/>
            <person name="Phongsopitanun W."/>
            <person name="Kanchanasin P."/>
            <person name="Yuki M."/>
            <person name="Kudo T."/>
            <person name="Ohkuma M."/>
            <person name="Tanasupawat S."/>
        </authorList>
    </citation>
    <scope>NUCLEOTIDE SEQUENCE [LARGE SCALE GENOMIC DNA]</scope>
    <source>
        <strain evidence="1 2">LDG1-06</strain>
    </source>
</reference>
<name>A0ABS2A9E7_9ACTN</name>
<dbReference type="EMBL" id="JAENHP010000002">
    <property type="protein sequence ID" value="MBM2615876.1"/>
    <property type="molecule type" value="Genomic_DNA"/>
</dbReference>